<feature type="non-terminal residue" evidence="10">
    <location>
        <position position="1"/>
    </location>
</feature>
<dbReference type="Proteomes" id="UP001529510">
    <property type="component" value="Unassembled WGS sequence"/>
</dbReference>
<gene>
    <name evidence="10" type="ORF">M9458_022007</name>
</gene>
<protein>
    <recommendedName>
        <fullName evidence="9">G-protein coupled receptors family 1 profile domain-containing protein</fullName>
    </recommendedName>
</protein>
<dbReference type="PANTHER" id="PTHR24240">
    <property type="entry name" value="OPSIN"/>
    <property type="match status" value="1"/>
</dbReference>
<evidence type="ECO:0000256" key="1">
    <source>
        <dbReference type="ARBA" id="ARBA00004141"/>
    </source>
</evidence>
<evidence type="ECO:0000256" key="7">
    <source>
        <dbReference type="ARBA" id="ARBA00023224"/>
    </source>
</evidence>
<evidence type="ECO:0000313" key="11">
    <source>
        <dbReference type="Proteomes" id="UP001529510"/>
    </source>
</evidence>
<keyword evidence="6" id="KW-0675">Receptor</keyword>
<evidence type="ECO:0000256" key="2">
    <source>
        <dbReference type="ARBA" id="ARBA00022692"/>
    </source>
</evidence>
<feature type="transmembrane region" description="Helical" evidence="8">
    <location>
        <begin position="58"/>
        <end position="79"/>
    </location>
</feature>
<dbReference type="Pfam" id="PF00001">
    <property type="entry name" value="7tm_1"/>
    <property type="match status" value="1"/>
</dbReference>
<evidence type="ECO:0000256" key="8">
    <source>
        <dbReference type="SAM" id="Phobius"/>
    </source>
</evidence>
<evidence type="ECO:0000256" key="6">
    <source>
        <dbReference type="ARBA" id="ARBA00023170"/>
    </source>
</evidence>
<keyword evidence="7" id="KW-0807">Transducer</keyword>
<comment type="subcellular location">
    <subcellularLocation>
        <location evidence="1">Membrane</location>
        <topology evidence="1">Multi-pass membrane protein</topology>
    </subcellularLocation>
</comment>
<proteinExistence type="predicted"/>
<feature type="transmembrane region" description="Helical" evidence="8">
    <location>
        <begin position="20"/>
        <end position="46"/>
    </location>
</feature>
<dbReference type="InterPro" id="IPR000276">
    <property type="entry name" value="GPCR_Rhodpsn"/>
</dbReference>
<dbReference type="InterPro" id="IPR017452">
    <property type="entry name" value="GPCR_Rhodpsn_7TM"/>
</dbReference>
<evidence type="ECO:0000259" key="9">
    <source>
        <dbReference type="PROSITE" id="PS50262"/>
    </source>
</evidence>
<dbReference type="GO" id="GO:0004930">
    <property type="term" value="F:G protein-coupled receptor activity"/>
    <property type="evidence" value="ECO:0007669"/>
    <property type="project" value="UniProtKB-KW"/>
</dbReference>
<dbReference type="Gene3D" id="1.20.1070.10">
    <property type="entry name" value="Rhodopsin 7-helix transmembrane proteins"/>
    <property type="match status" value="1"/>
</dbReference>
<evidence type="ECO:0000313" key="10">
    <source>
        <dbReference type="EMBL" id="KAL0182632.1"/>
    </source>
</evidence>
<dbReference type="GO" id="GO:0016020">
    <property type="term" value="C:membrane"/>
    <property type="evidence" value="ECO:0007669"/>
    <property type="project" value="UniProtKB-SubCell"/>
</dbReference>
<feature type="domain" description="G-protein coupled receptors family 1 profile" evidence="9">
    <location>
        <begin position="38"/>
        <end position="103"/>
    </location>
</feature>
<comment type="caution">
    <text evidence="10">The sequence shown here is derived from an EMBL/GenBank/DDBJ whole genome shotgun (WGS) entry which is preliminary data.</text>
</comment>
<dbReference type="AlphaFoldDB" id="A0ABD0Q8U7"/>
<name>A0ABD0Q8U7_CIRMR</name>
<organism evidence="10 11">
    <name type="scientific">Cirrhinus mrigala</name>
    <name type="common">Mrigala</name>
    <dbReference type="NCBI Taxonomy" id="683832"/>
    <lineage>
        <taxon>Eukaryota</taxon>
        <taxon>Metazoa</taxon>
        <taxon>Chordata</taxon>
        <taxon>Craniata</taxon>
        <taxon>Vertebrata</taxon>
        <taxon>Euteleostomi</taxon>
        <taxon>Actinopterygii</taxon>
        <taxon>Neopterygii</taxon>
        <taxon>Teleostei</taxon>
        <taxon>Ostariophysi</taxon>
        <taxon>Cypriniformes</taxon>
        <taxon>Cyprinidae</taxon>
        <taxon>Labeoninae</taxon>
        <taxon>Labeonini</taxon>
        <taxon>Cirrhinus</taxon>
    </lineage>
</organism>
<sequence>NGSQLDTLTPVDQPGFSRTGYTVVAVCLGIIFVFGFLNNFLVLLVFARFHVLRTPINLILLNISVSDMLVCIFGTPLSFAASVYGRWLTGVHGCRWYGFANAL</sequence>
<reference evidence="10 11" key="1">
    <citation type="submission" date="2024-05" db="EMBL/GenBank/DDBJ databases">
        <title>Genome sequencing and assembly of Indian major carp, Cirrhinus mrigala (Hamilton, 1822).</title>
        <authorList>
            <person name="Mohindra V."/>
            <person name="Chowdhury L.M."/>
            <person name="Lal K."/>
            <person name="Jena J.K."/>
        </authorList>
    </citation>
    <scope>NUCLEOTIDE SEQUENCE [LARGE SCALE GENOMIC DNA]</scope>
    <source>
        <strain evidence="10">CM1030</strain>
        <tissue evidence="10">Blood</tissue>
    </source>
</reference>
<keyword evidence="4" id="KW-0297">G-protein coupled receptor</keyword>
<evidence type="ECO:0000256" key="5">
    <source>
        <dbReference type="ARBA" id="ARBA00023136"/>
    </source>
</evidence>
<keyword evidence="5 8" id="KW-0472">Membrane</keyword>
<accession>A0ABD0Q8U7</accession>
<keyword evidence="3 8" id="KW-1133">Transmembrane helix</keyword>
<keyword evidence="2 8" id="KW-0812">Transmembrane</keyword>
<dbReference type="EMBL" id="JAMKFB020000010">
    <property type="protein sequence ID" value="KAL0182632.1"/>
    <property type="molecule type" value="Genomic_DNA"/>
</dbReference>
<dbReference type="InterPro" id="IPR050125">
    <property type="entry name" value="GPCR_opsins"/>
</dbReference>
<evidence type="ECO:0000256" key="4">
    <source>
        <dbReference type="ARBA" id="ARBA00023040"/>
    </source>
</evidence>
<dbReference type="SUPFAM" id="SSF81321">
    <property type="entry name" value="Family A G protein-coupled receptor-like"/>
    <property type="match status" value="1"/>
</dbReference>
<dbReference type="PROSITE" id="PS50262">
    <property type="entry name" value="G_PROTEIN_RECEP_F1_2"/>
    <property type="match status" value="1"/>
</dbReference>
<evidence type="ECO:0000256" key="3">
    <source>
        <dbReference type="ARBA" id="ARBA00022989"/>
    </source>
</evidence>
<keyword evidence="11" id="KW-1185">Reference proteome</keyword>
<feature type="non-terminal residue" evidence="10">
    <location>
        <position position="103"/>
    </location>
</feature>
<dbReference type="PRINTS" id="PR00237">
    <property type="entry name" value="GPCRRHODOPSN"/>
</dbReference>